<dbReference type="STRING" id="306902.C4Y9F2"/>
<keyword evidence="7" id="KW-0131">Cell cycle</keyword>
<dbReference type="GO" id="GO:0033314">
    <property type="term" value="P:mitotic DNA replication checkpoint signaling"/>
    <property type="evidence" value="ECO:0007669"/>
    <property type="project" value="TreeGrafter"/>
</dbReference>
<dbReference type="OrthoDB" id="10265971at2759"/>
<evidence type="ECO:0000313" key="9">
    <source>
        <dbReference type="EMBL" id="EEQ40702.1"/>
    </source>
</evidence>
<evidence type="ECO:0000256" key="1">
    <source>
        <dbReference type="ARBA" id="ARBA00004123"/>
    </source>
</evidence>
<dbReference type="InParanoid" id="C4Y9F2"/>
<comment type="similarity">
    <text evidence="2">Belongs to the rad17/RAD24 family.</text>
</comment>
<dbReference type="Gene3D" id="3.40.50.300">
    <property type="entry name" value="P-loop containing nucleotide triphosphate hydrolases"/>
    <property type="match status" value="1"/>
</dbReference>
<dbReference type="VEuPathDB" id="FungiDB:CLUG_04830"/>
<dbReference type="OMA" id="PREWKIR"/>
<evidence type="ECO:0000256" key="7">
    <source>
        <dbReference type="ARBA" id="ARBA00023306"/>
    </source>
</evidence>
<dbReference type="InterPro" id="IPR057927">
    <property type="entry name" value="RAD24-like_helical"/>
</dbReference>
<dbReference type="KEGG" id="clu:CLUG_04830"/>
<keyword evidence="3" id="KW-0547">Nucleotide-binding</keyword>
<dbReference type="GO" id="GO:0000077">
    <property type="term" value="P:DNA damage checkpoint signaling"/>
    <property type="evidence" value="ECO:0007669"/>
    <property type="project" value="TreeGrafter"/>
</dbReference>
<dbReference type="Pfam" id="PF03215">
    <property type="entry name" value="Rad17"/>
    <property type="match status" value="1"/>
</dbReference>
<reference evidence="9 10" key="1">
    <citation type="journal article" date="2009" name="Nature">
        <title>Evolution of pathogenicity and sexual reproduction in eight Candida genomes.</title>
        <authorList>
            <person name="Butler G."/>
            <person name="Rasmussen M.D."/>
            <person name="Lin M.F."/>
            <person name="Santos M.A."/>
            <person name="Sakthikumar S."/>
            <person name="Munro C.A."/>
            <person name="Rheinbay E."/>
            <person name="Grabherr M."/>
            <person name="Forche A."/>
            <person name="Reedy J.L."/>
            <person name="Agrafioti I."/>
            <person name="Arnaud M.B."/>
            <person name="Bates S."/>
            <person name="Brown A.J."/>
            <person name="Brunke S."/>
            <person name="Costanzo M.C."/>
            <person name="Fitzpatrick D.A."/>
            <person name="de Groot P.W."/>
            <person name="Harris D."/>
            <person name="Hoyer L.L."/>
            <person name="Hube B."/>
            <person name="Klis F.M."/>
            <person name="Kodira C."/>
            <person name="Lennard N."/>
            <person name="Logue M.E."/>
            <person name="Martin R."/>
            <person name="Neiman A.M."/>
            <person name="Nikolaou E."/>
            <person name="Quail M.A."/>
            <person name="Quinn J."/>
            <person name="Santos M.C."/>
            <person name="Schmitzberger F.F."/>
            <person name="Sherlock G."/>
            <person name="Shah P."/>
            <person name="Silverstein K.A."/>
            <person name="Skrzypek M.S."/>
            <person name="Soll D."/>
            <person name="Staggs R."/>
            <person name="Stansfield I."/>
            <person name="Stumpf M.P."/>
            <person name="Sudbery P.E."/>
            <person name="Srikantha T."/>
            <person name="Zeng Q."/>
            <person name="Berman J."/>
            <person name="Berriman M."/>
            <person name="Heitman J."/>
            <person name="Gow N.A."/>
            <person name="Lorenz M.C."/>
            <person name="Birren B.W."/>
            <person name="Kellis M."/>
            <person name="Cuomo C.A."/>
        </authorList>
    </citation>
    <scope>NUCLEOTIDE SEQUENCE [LARGE SCALE GENOMIC DNA]</scope>
    <source>
        <strain evidence="9 10">ATCC 42720</strain>
    </source>
</reference>
<organism evidence="9 10">
    <name type="scientific">Clavispora lusitaniae (strain ATCC 42720)</name>
    <name type="common">Yeast</name>
    <name type="synonym">Candida lusitaniae</name>
    <dbReference type="NCBI Taxonomy" id="306902"/>
    <lineage>
        <taxon>Eukaryota</taxon>
        <taxon>Fungi</taxon>
        <taxon>Dikarya</taxon>
        <taxon>Ascomycota</taxon>
        <taxon>Saccharomycotina</taxon>
        <taxon>Pichiomycetes</taxon>
        <taxon>Metschnikowiaceae</taxon>
        <taxon>Clavispora</taxon>
    </lineage>
</organism>
<evidence type="ECO:0000256" key="2">
    <source>
        <dbReference type="ARBA" id="ARBA00006168"/>
    </source>
</evidence>
<dbReference type="Gene3D" id="1.10.8.60">
    <property type="match status" value="1"/>
</dbReference>
<keyword evidence="4" id="KW-0227">DNA damage</keyword>
<dbReference type="GO" id="GO:0003682">
    <property type="term" value="F:chromatin binding"/>
    <property type="evidence" value="ECO:0007669"/>
    <property type="project" value="TreeGrafter"/>
</dbReference>
<dbReference type="InterPro" id="IPR004582">
    <property type="entry name" value="Checkpoint_prot_Rad17_Rad24"/>
</dbReference>
<accession>C4Y9F2</accession>
<dbReference type="GO" id="GO:0003689">
    <property type="term" value="F:DNA clamp loader activity"/>
    <property type="evidence" value="ECO:0007669"/>
    <property type="project" value="TreeGrafter"/>
</dbReference>
<dbReference type="PROSITE" id="PS00018">
    <property type="entry name" value="EF_HAND_1"/>
    <property type="match status" value="1"/>
</dbReference>
<evidence type="ECO:0000256" key="3">
    <source>
        <dbReference type="ARBA" id="ARBA00022741"/>
    </source>
</evidence>
<sequence>MTVSCAQTLNRLLMGPRRKKTPIYVEDDSLSEELDEISEDPIAFPPPKKIKLPPKPSEELQWTEKYRPTSSSQVCINPRKAKEIRDALGSMINGESRVRFLALTGPSGSSKSTLVKCLSKELVGGKIGKRQSAQDFSETADSEVVEYSESELLNIPQPDHFSDFLDGCRYRVGSNLAVILIEELPNVFHPKTLESFRRSLASWIYSSAELPPLVLCLTEVEIQSEDRNKSFYNIENNLTLETLLGSELLRTTIASGLVQRIKVLPVAKTFLKKTLGHIVASEKLRIPPSLTDQVFQPMYESGDIRSSICNLQFWAMSPSFMKVSASVRENHISLFHAIGKVIHSSSKFAGLDEDTNDYLSIQEVFDGYNNIGLLHLALLENYAVYNDSQFDISVAAKIVDKLSLNDTFPESIQDFGLRAVRSELRSVGETPGKTQPMKFPRHFKMLREANKVQRDISDYVRYIGRPYVSFQTANLYDGFLLPAIYNSFQYKLRYGTNRYNYNRLGGSFKPLYADGDLPVLESDKDAVSGATDQFQVVIAEKIGQEGDEEEDSMSEDIENSDDELNDDLDDMILKNQNRTFTSERHRIDKNVGVDQKVSTTEKKMAIRNATTTIDSEEKITDLDNSSDFSDDLQLEMLVSQGRL</sequence>
<evidence type="ECO:0000256" key="4">
    <source>
        <dbReference type="ARBA" id="ARBA00022763"/>
    </source>
</evidence>
<dbReference type="HOGENOM" id="CLU_027373_0_0_1"/>
<evidence type="ECO:0000256" key="6">
    <source>
        <dbReference type="ARBA" id="ARBA00023242"/>
    </source>
</evidence>
<keyword evidence="5" id="KW-0067">ATP-binding</keyword>
<protein>
    <recommendedName>
        <fullName evidence="8">Checkpoint protein RAD24-like helical bundle domain-containing protein</fullName>
    </recommendedName>
</protein>
<dbReference type="Pfam" id="PF25812">
    <property type="entry name" value="RAD24_helical"/>
    <property type="match status" value="1"/>
</dbReference>
<dbReference type="GO" id="GO:0005634">
    <property type="term" value="C:nucleus"/>
    <property type="evidence" value="ECO:0007669"/>
    <property type="project" value="UniProtKB-SubCell"/>
</dbReference>
<dbReference type="SUPFAM" id="SSF52540">
    <property type="entry name" value="P-loop containing nucleoside triphosphate hydrolases"/>
    <property type="match status" value="1"/>
</dbReference>
<gene>
    <name evidence="9" type="ORF">CLUG_04830</name>
</gene>
<dbReference type="GO" id="GO:0006281">
    <property type="term" value="P:DNA repair"/>
    <property type="evidence" value="ECO:0007669"/>
    <property type="project" value="InterPro"/>
</dbReference>
<dbReference type="FunCoup" id="C4Y9F2">
    <property type="interactions" value="160"/>
</dbReference>
<proteinExistence type="inferred from homology"/>
<evidence type="ECO:0000259" key="8">
    <source>
        <dbReference type="Pfam" id="PF25812"/>
    </source>
</evidence>
<dbReference type="GO" id="GO:0005524">
    <property type="term" value="F:ATP binding"/>
    <property type="evidence" value="ECO:0007669"/>
    <property type="project" value="UniProtKB-KW"/>
</dbReference>
<dbReference type="Proteomes" id="UP000007703">
    <property type="component" value="Unassembled WGS sequence"/>
</dbReference>
<dbReference type="InterPro" id="IPR018247">
    <property type="entry name" value="EF_Hand_1_Ca_BS"/>
</dbReference>
<evidence type="ECO:0000313" key="10">
    <source>
        <dbReference type="Proteomes" id="UP000007703"/>
    </source>
</evidence>
<comment type="subcellular location">
    <subcellularLocation>
        <location evidence="1">Nucleus</location>
    </subcellularLocation>
</comment>
<feature type="domain" description="Checkpoint protein RAD24-like helical bundle" evidence="8">
    <location>
        <begin position="329"/>
        <end position="448"/>
    </location>
</feature>
<name>C4Y9F2_CLAL4</name>
<dbReference type="InterPro" id="IPR027417">
    <property type="entry name" value="P-loop_NTPase"/>
</dbReference>
<dbReference type="PANTHER" id="PTHR12172:SF0">
    <property type="entry name" value="CELL CYCLE CHECKPOINT PROTEIN RAD17"/>
    <property type="match status" value="1"/>
</dbReference>
<dbReference type="AlphaFoldDB" id="C4Y9F2"/>
<evidence type="ECO:0000256" key="5">
    <source>
        <dbReference type="ARBA" id="ARBA00022840"/>
    </source>
</evidence>
<dbReference type="GeneID" id="8496469"/>
<keyword evidence="6" id="KW-0539">Nucleus</keyword>
<dbReference type="EMBL" id="CH408080">
    <property type="protein sequence ID" value="EEQ40702.1"/>
    <property type="molecule type" value="Genomic_DNA"/>
</dbReference>
<dbReference type="PANTHER" id="PTHR12172">
    <property type="entry name" value="CELL CYCLE CHECKPOINT PROTEIN RAD17"/>
    <property type="match status" value="1"/>
</dbReference>